<protein>
    <submittedName>
        <fullName evidence="1">29139_t:CDS:1</fullName>
    </submittedName>
</protein>
<dbReference type="Proteomes" id="UP000789920">
    <property type="component" value="Unassembled WGS sequence"/>
</dbReference>
<reference evidence="1" key="1">
    <citation type="submission" date="2021-06" db="EMBL/GenBank/DDBJ databases">
        <authorList>
            <person name="Kallberg Y."/>
            <person name="Tangrot J."/>
            <person name="Rosling A."/>
        </authorList>
    </citation>
    <scope>NUCLEOTIDE SEQUENCE</scope>
    <source>
        <strain evidence="1">MA461A</strain>
    </source>
</reference>
<proteinExistence type="predicted"/>
<dbReference type="EMBL" id="CAJVQC010078450">
    <property type="protein sequence ID" value="CAG8816350.1"/>
    <property type="molecule type" value="Genomic_DNA"/>
</dbReference>
<gene>
    <name evidence="1" type="ORF">RPERSI_LOCUS24434</name>
</gene>
<sequence length="87" mass="9613">MSDFNLPASLTLDSTSSISNPMFLEVLDPVSSEIPDSISSIFDLPEENLYKSYSENDPINNVLDDETCVCEICSNIPNIKKPSQWGP</sequence>
<organism evidence="1 2">
    <name type="scientific">Racocetra persica</name>
    <dbReference type="NCBI Taxonomy" id="160502"/>
    <lineage>
        <taxon>Eukaryota</taxon>
        <taxon>Fungi</taxon>
        <taxon>Fungi incertae sedis</taxon>
        <taxon>Mucoromycota</taxon>
        <taxon>Glomeromycotina</taxon>
        <taxon>Glomeromycetes</taxon>
        <taxon>Diversisporales</taxon>
        <taxon>Gigasporaceae</taxon>
        <taxon>Racocetra</taxon>
    </lineage>
</organism>
<name>A0ACA9RYX9_9GLOM</name>
<accession>A0ACA9RYX9</accession>
<evidence type="ECO:0000313" key="2">
    <source>
        <dbReference type="Proteomes" id="UP000789920"/>
    </source>
</evidence>
<feature type="non-terminal residue" evidence="1">
    <location>
        <position position="87"/>
    </location>
</feature>
<comment type="caution">
    <text evidence="1">The sequence shown here is derived from an EMBL/GenBank/DDBJ whole genome shotgun (WGS) entry which is preliminary data.</text>
</comment>
<evidence type="ECO:0000313" key="1">
    <source>
        <dbReference type="EMBL" id="CAG8816350.1"/>
    </source>
</evidence>
<keyword evidence="2" id="KW-1185">Reference proteome</keyword>